<reference evidence="2" key="1">
    <citation type="submission" date="2014-09" db="EMBL/GenBank/DDBJ databases">
        <authorList>
            <person name="Magalhaes I.L.F."/>
            <person name="Oliveira U."/>
            <person name="Santos F.R."/>
            <person name="Vidigal T.H.D.A."/>
            <person name="Brescovit A.D."/>
            <person name="Santos A.J."/>
        </authorList>
    </citation>
    <scope>NUCLEOTIDE SEQUENCE</scope>
</reference>
<dbReference type="EMBL" id="GBRD01012881">
    <property type="protein sequence ID" value="JAG52945.1"/>
    <property type="molecule type" value="Transcribed_RNA"/>
</dbReference>
<sequence>MAAAGQFTTQRESRNSWEEESSTDLFESQNGIGITSPTKFIDLFNNGASLLNRFALQFQCQVSRTKNLDLFSPDMIIFNCAKKDEFWMFCSDQIESIYRFVVLNGSPQIGYKYLINSSLLIVIQTATTNMYTLKEVSRLPLTYLRYIKTSQYTWLTMIHLTCENGLNHCDLTTLKPFVFQALTFLHQYFFPNIETERDALAPTLEPVVVFVFRIVKLGIFDSVMLQDHSMDLLKKCLSLNNYETETIFRILITIEILNIMVAKNAMILDVCGMTDCLLCLLEDLMEILKFGERSIYWIATIDSIFILSCQHLKIALSAGVMNKSTLSRVAQIMFDYLDHTFSNKLFFKRPVYSAISVYIDSLLADERINLKMIFNEVDEIENKLTEYNTYFCKIYEDSNQTQMDYDDESIYLSFGEENDVGKPDSSFCQEEKLCRTFSKVGLY</sequence>
<protein>
    <submittedName>
        <fullName evidence="2">Uncharacterized protein</fullName>
    </submittedName>
</protein>
<name>A0A0K8SE17_LYGHE</name>
<organism evidence="2">
    <name type="scientific">Lygus hesperus</name>
    <name type="common">Western plant bug</name>
    <dbReference type="NCBI Taxonomy" id="30085"/>
    <lineage>
        <taxon>Eukaryota</taxon>
        <taxon>Metazoa</taxon>
        <taxon>Ecdysozoa</taxon>
        <taxon>Arthropoda</taxon>
        <taxon>Hexapoda</taxon>
        <taxon>Insecta</taxon>
        <taxon>Pterygota</taxon>
        <taxon>Neoptera</taxon>
        <taxon>Paraneoptera</taxon>
        <taxon>Hemiptera</taxon>
        <taxon>Heteroptera</taxon>
        <taxon>Panheteroptera</taxon>
        <taxon>Cimicomorpha</taxon>
        <taxon>Miridae</taxon>
        <taxon>Mirini</taxon>
        <taxon>Lygus</taxon>
    </lineage>
</organism>
<accession>A0A0K8SE17</accession>
<feature type="region of interest" description="Disordered" evidence="1">
    <location>
        <begin position="1"/>
        <end position="30"/>
    </location>
</feature>
<dbReference type="EMBL" id="GBRD01014292">
    <property type="protein sequence ID" value="JAG51534.1"/>
    <property type="molecule type" value="Transcribed_RNA"/>
</dbReference>
<dbReference type="EMBL" id="GBRD01014294">
    <property type="protein sequence ID" value="JAG51532.1"/>
    <property type="molecule type" value="Transcribed_RNA"/>
</dbReference>
<dbReference type="EMBL" id="GBRD01014291">
    <property type="protein sequence ID" value="JAG51535.1"/>
    <property type="molecule type" value="Transcribed_RNA"/>
</dbReference>
<proteinExistence type="predicted"/>
<feature type="compositionally biased region" description="Polar residues" evidence="1">
    <location>
        <begin position="1"/>
        <end position="10"/>
    </location>
</feature>
<evidence type="ECO:0000313" key="2">
    <source>
        <dbReference type="EMBL" id="JAG51532.1"/>
    </source>
</evidence>
<evidence type="ECO:0000256" key="1">
    <source>
        <dbReference type="SAM" id="MobiDB-lite"/>
    </source>
</evidence>
<dbReference type="AlphaFoldDB" id="A0A0K8SE17"/>